<dbReference type="PROSITE" id="PS51354">
    <property type="entry name" value="GLUTAREDOXIN_2"/>
    <property type="match status" value="1"/>
</dbReference>
<dbReference type="PANTHER" id="PTHR45694">
    <property type="entry name" value="GLUTAREDOXIN 2"/>
    <property type="match status" value="1"/>
</dbReference>
<dbReference type="CDD" id="cd03419">
    <property type="entry name" value="GRX_GRXh_1_2_like"/>
    <property type="match status" value="1"/>
</dbReference>
<geneLocation type="mitochondrion" evidence="4"/>
<gene>
    <name evidence="4" type="ORF">PLBR_LOCUS3870</name>
</gene>
<protein>
    <recommendedName>
        <fullName evidence="3">Glutaredoxin domain-containing protein</fullName>
    </recommendedName>
</protein>
<dbReference type="PANTHER" id="PTHR45694:SF5">
    <property type="entry name" value="GLUTAREDOXIN 2"/>
    <property type="match status" value="1"/>
</dbReference>
<dbReference type="Pfam" id="PF00462">
    <property type="entry name" value="Glutaredoxin"/>
    <property type="match status" value="1"/>
</dbReference>
<dbReference type="Proteomes" id="UP000290189">
    <property type="component" value="Unassembled WGS sequence"/>
</dbReference>
<dbReference type="GO" id="GO:0005737">
    <property type="term" value="C:cytoplasm"/>
    <property type="evidence" value="ECO:0007669"/>
    <property type="project" value="TreeGrafter"/>
</dbReference>
<keyword evidence="2" id="KW-1133">Transmembrane helix</keyword>
<dbReference type="GO" id="GO:0015038">
    <property type="term" value="F:glutathione disulfide oxidoreductase activity"/>
    <property type="evidence" value="ECO:0007669"/>
    <property type="project" value="TreeGrafter"/>
</dbReference>
<dbReference type="Gene3D" id="3.40.30.10">
    <property type="entry name" value="Glutaredoxin"/>
    <property type="match status" value="1"/>
</dbReference>
<organism evidence="4 5">
    <name type="scientific">Plasmodiophora brassicae</name>
    <name type="common">Clubroot disease agent</name>
    <dbReference type="NCBI Taxonomy" id="37360"/>
    <lineage>
        <taxon>Eukaryota</taxon>
        <taxon>Sar</taxon>
        <taxon>Rhizaria</taxon>
        <taxon>Endomyxa</taxon>
        <taxon>Phytomyxea</taxon>
        <taxon>Plasmodiophorida</taxon>
        <taxon>Plasmodiophoridae</taxon>
        <taxon>Plasmodiophora</taxon>
    </lineage>
</organism>
<dbReference type="PRINTS" id="PR00160">
    <property type="entry name" value="GLUTAREDOXIN"/>
</dbReference>
<evidence type="ECO:0000313" key="4">
    <source>
        <dbReference type="EMBL" id="SPQ96655.1"/>
    </source>
</evidence>
<dbReference type="InterPro" id="IPR002109">
    <property type="entry name" value="Glutaredoxin"/>
</dbReference>
<feature type="domain" description="Glutaredoxin" evidence="3">
    <location>
        <begin position="218"/>
        <end position="284"/>
    </location>
</feature>
<evidence type="ECO:0000313" key="5">
    <source>
        <dbReference type="Proteomes" id="UP000290189"/>
    </source>
</evidence>
<evidence type="ECO:0000256" key="1">
    <source>
        <dbReference type="SAM" id="MobiDB-lite"/>
    </source>
</evidence>
<name>A0A3P3Y914_PLABS</name>
<keyword evidence="4" id="KW-0496">Mitochondrion</keyword>
<accession>A0A3P3Y914</accession>
<proteinExistence type="predicted"/>
<dbReference type="InterPro" id="IPR014025">
    <property type="entry name" value="Glutaredoxin_subgr"/>
</dbReference>
<dbReference type="SUPFAM" id="SSF52833">
    <property type="entry name" value="Thioredoxin-like"/>
    <property type="match status" value="1"/>
</dbReference>
<evidence type="ECO:0000259" key="3">
    <source>
        <dbReference type="Pfam" id="PF00462"/>
    </source>
</evidence>
<evidence type="ECO:0000256" key="2">
    <source>
        <dbReference type="SAM" id="Phobius"/>
    </source>
</evidence>
<feature type="transmembrane region" description="Helical" evidence="2">
    <location>
        <begin position="97"/>
        <end position="116"/>
    </location>
</feature>
<sequence length="332" mass="36165">MLGRIPQHVPGAQMTSSIQHCQGFADLPRSFPRDIHCPQSATESQYLHVRNHDLLSMFGVSTYDSRRRYPGDERQWKKHLQRRLLDGGHDENQLRTCATALAGVVLVVFVIGVVYYSSVQRAGDAPEPIAQVNDMAVAIPRADPPAISNDKDAEIAGGAVATDTGLAPIPDESAEQEQPMESGDLTSISPDNPHKGEGAIDDDEEQALFNEAVTSAPVVIFSKTWCPFCTEIKKLLLTYNDNGETKVVVAIELDRQKNGHGLMNAVESVVGRRSVPQVFIGGEYFGGLRAVQHARDEGKLKSIIADAVEAFRKVVVDRDDPKPLDSAAHHAA</sequence>
<dbReference type="InterPro" id="IPR036249">
    <property type="entry name" value="Thioredoxin-like_sf"/>
</dbReference>
<reference evidence="4 5" key="1">
    <citation type="submission" date="2018-03" db="EMBL/GenBank/DDBJ databases">
        <authorList>
            <person name="Fogelqvist J."/>
        </authorList>
    </citation>
    <scope>NUCLEOTIDE SEQUENCE [LARGE SCALE GENOMIC DNA]</scope>
</reference>
<keyword evidence="2" id="KW-0472">Membrane</keyword>
<keyword evidence="2" id="KW-0812">Transmembrane</keyword>
<feature type="region of interest" description="Disordered" evidence="1">
    <location>
        <begin position="163"/>
        <end position="200"/>
    </location>
</feature>
<dbReference type="GO" id="GO:0034599">
    <property type="term" value="P:cellular response to oxidative stress"/>
    <property type="evidence" value="ECO:0007669"/>
    <property type="project" value="TreeGrafter"/>
</dbReference>
<dbReference type="EMBL" id="OVEO01000006">
    <property type="protein sequence ID" value="SPQ96655.1"/>
    <property type="molecule type" value="Genomic_DNA"/>
</dbReference>
<dbReference type="AlphaFoldDB" id="A0A3P3Y914"/>